<comment type="subcellular location">
    <subcellularLocation>
        <location evidence="1">Cytoplasm</location>
        <location evidence="1">Cytoskeleton</location>
        <location evidence="1">Spindle pole</location>
    </subcellularLocation>
</comment>
<evidence type="ECO:0000313" key="8">
    <source>
        <dbReference type="Proteomes" id="UP000472268"/>
    </source>
</evidence>
<keyword evidence="4" id="KW-0677">Repeat</keyword>
<reference evidence="7 8" key="1">
    <citation type="submission" date="2019-05" db="EMBL/GenBank/DDBJ databases">
        <title>A Chromosome-scale Meerkat (S. suricatta) Genome Assembly.</title>
        <authorList>
            <person name="Dudchenko O."/>
            <person name="Lieberman Aiden E."/>
            <person name="Tung J."/>
            <person name="Barreiro L.B."/>
            <person name="Clutton-Brock T.H."/>
        </authorList>
    </citation>
    <scope>NUCLEOTIDE SEQUENCE [LARGE SCALE GENOMIC DNA]</scope>
</reference>
<evidence type="ECO:0000256" key="4">
    <source>
        <dbReference type="ARBA" id="ARBA00022737"/>
    </source>
</evidence>
<dbReference type="PROSITE" id="PS00018">
    <property type="entry name" value="EF_HAND_1"/>
    <property type="match status" value="3"/>
</dbReference>
<feature type="domain" description="EF-hand" evidence="6">
    <location>
        <begin position="85"/>
        <end position="107"/>
    </location>
</feature>
<feature type="domain" description="EF-hand" evidence="6">
    <location>
        <begin position="109"/>
        <end position="141"/>
    </location>
</feature>
<dbReference type="PROSITE" id="PS50222">
    <property type="entry name" value="EF_HAND_2"/>
    <property type="match status" value="4"/>
</dbReference>
<sequence length="141" mass="16206">MQRHLHRYTQTHTHRHFKEAFSLFDKDGDGTITTKELGTVRRSQGQNPIEATLQDMINEGDADRNGTIDFPEFLTMMARKMKDTDSEEEISEAFQVFDKDGNGYISAAELHEEVDEMIREADINGDGQVNYEEFVQMITAK</sequence>
<dbReference type="CDD" id="cd00051">
    <property type="entry name" value="EFh"/>
    <property type="match status" value="2"/>
</dbReference>
<evidence type="ECO:0000256" key="2">
    <source>
        <dbReference type="ARBA" id="ARBA00009763"/>
    </source>
</evidence>
<dbReference type="Ensembl" id="ENSSSUT00005004376.1">
    <property type="protein sequence ID" value="ENSSSUP00005003779.1"/>
    <property type="gene ID" value="ENSSSUG00005002478.1"/>
</dbReference>
<feature type="domain" description="EF-hand" evidence="6">
    <location>
        <begin position="12"/>
        <end position="47"/>
    </location>
</feature>
<dbReference type="Pfam" id="PF00036">
    <property type="entry name" value="EF-hand_1"/>
    <property type="match status" value="2"/>
</dbReference>
<dbReference type="SMART" id="SM00054">
    <property type="entry name" value="EFh"/>
    <property type="match status" value="4"/>
</dbReference>
<dbReference type="AlphaFoldDB" id="A0A673T434"/>
<keyword evidence="8" id="KW-1185">Reference proteome</keyword>
<comment type="similarity">
    <text evidence="2">Belongs to the calmodulin family.</text>
</comment>
<dbReference type="FunFam" id="1.10.238.10:FF:000527">
    <property type="entry name" value="Calmodulin-3"/>
    <property type="match status" value="1"/>
</dbReference>
<dbReference type="Pfam" id="PF13499">
    <property type="entry name" value="EF-hand_7"/>
    <property type="match status" value="1"/>
</dbReference>
<evidence type="ECO:0000256" key="1">
    <source>
        <dbReference type="ARBA" id="ARBA00004647"/>
    </source>
</evidence>
<reference evidence="7" key="2">
    <citation type="submission" date="2025-08" db="UniProtKB">
        <authorList>
            <consortium name="Ensembl"/>
        </authorList>
    </citation>
    <scope>IDENTIFICATION</scope>
</reference>
<dbReference type="InterPro" id="IPR002048">
    <property type="entry name" value="EF_hand_dom"/>
</dbReference>
<dbReference type="PANTHER" id="PTHR23048">
    <property type="entry name" value="MYOSIN LIGHT CHAIN 1, 3"/>
    <property type="match status" value="1"/>
</dbReference>
<dbReference type="InterPro" id="IPR050230">
    <property type="entry name" value="CALM/Myosin/TropC-like"/>
</dbReference>
<organism evidence="7 8">
    <name type="scientific">Suricata suricatta</name>
    <name type="common">Meerkat</name>
    <dbReference type="NCBI Taxonomy" id="37032"/>
    <lineage>
        <taxon>Eukaryota</taxon>
        <taxon>Metazoa</taxon>
        <taxon>Chordata</taxon>
        <taxon>Craniata</taxon>
        <taxon>Vertebrata</taxon>
        <taxon>Euteleostomi</taxon>
        <taxon>Mammalia</taxon>
        <taxon>Eutheria</taxon>
        <taxon>Laurasiatheria</taxon>
        <taxon>Carnivora</taxon>
        <taxon>Feliformia</taxon>
        <taxon>Herpestidae</taxon>
        <taxon>Suricata</taxon>
    </lineage>
</organism>
<dbReference type="SUPFAM" id="SSF47473">
    <property type="entry name" value="EF-hand"/>
    <property type="match status" value="1"/>
</dbReference>
<evidence type="ECO:0000256" key="5">
    <source>
        <dbReference type="ARBA" id="ARBA00022837"/>
    </source>
</evidence>
<dbReference type="GO" id="GO:0000922">
    <property type="term" value="C:spindle pole"/>
    <property type="evidence" value="ECO:0007669"/>
    <property type="project" value="UniProtKB-SubCell"/>
</dbReference>
<dbReference type="Gene3D" id="1.10.238.10">
    <property type="entry name" value="EF-hand"/>
    <property type="match status" value="3"/>
</dbReference>
<proteinExistence type="inferred from homology"/>
<accession>A0A673T434</accession>
<dbReference type="InterPro" id="IPR018247">
    <property type="entry name" value="EF_Hand_1_Ca_BS"/>
</dbReference>
<protein>
    <recommendedName>
        <fullName evidence="6">EF-hand domain-containing protein</fullName>
    </recommendedName>
</protein>
<evidence type="ECO:0000313" key="7">
    <source>
        <dbReference type="Ensembl" id="ENSSSUP00005003779.1"/>
    </source>
</evidence>
<keyword evidence="5" id="KW-0106">Calcium</keyword>
<feature type="domain" description="EF-hand" evidence="6">
    <location>
        <begin position="48"/>
        <end position="83"/>
    </location>
</feature>
<dbReference type="InterPro" id="IPR011992">
    <property type="entry name" value="EF-hand-dom_pair"/>
</dbReference>
<keyword evidence="3" id="KW-0479">Metal-binding</keyword>
<dbReference type="PANTHER" id="PTHR23048:SF0">
    <property type="entry name" value="CALMODULIN LIKE 3"/>
    <property type="match status" value="1"/>
</dbReference>
<reference evidence="7" key="3">
    <citation type="submission" date="2025-09" db="UniProtKB">
        <authorList>
            <consortium name="Ensembl"/>
        </authorList>
    </citation>
    <scope>IDENTIFICATION</scope>
</reference>
<dbReference type="GO" id="GO:0016460">
    <property type="term" value="C:myosin II complex"/>
    <property type="evidence" value="ECO:0007669"/>
    <property type="project" value="TreeGrafter"/>
</dbReference>
<evidence type="ECO:0000256" key="3">
    <source>
        <dbReference type="ARBA" id="ARBA00022723"/>
    </source>
</evidence>
<dbReference type="GO" id="GO:0005509">
    <property type="term" value="F:calcium ion binding"/>
    <property type="evidence" value="ECO:0007669"/>
    <property type="project" value="InterPro"/>
</dbReference>
<dbReference type="Proteomes" id="UP000472268">
    <property type="component" value="Chromosome 5"/>
</dbReference>
<evidence type="ECO:0000259" key="6">
    <source>
        <dbReference type="PROSITE" id="PS50222"/>
    </source>
</evidence>
<name>A0A673T434_SURSU</name>